<name>A0ABT9CK54_9PSED</name>
<accession>A0ABT9CK54</accession>
<dbReference type="EMBL" id="JAUQOO010000002">
    <property type="protein sequence ID" value="MDO7925854.1"/>
    <property type="molecule type" value="Genomic_DNA"/>
</dbReference>
<protein>
    <submittedName>
        <fullName evidence="1">DUF3077 domain-containing protein</fullName>
    </submittedName>
</protein>
<organism evidence="1 2">
    <name type="scientific">Pseudomonas serbiensis</name>
    <dbReference type="NCBI Taxonomy" id="3064350"/>
    <lineage>
        <taxon>Bacteria</taxon>
        <taxon>Pseudomonadati</taxon>
        <taxon>Pseudomonadota</taxon>
        <taxon>Gammaproteobacteria</taxon>
        <taxon>Pseudomonadales</taxon>
        <taxon>Pseudomonadaceae</taxon>
        <taxon>Pseudomonas</taxon>
    </lineage>
</organism>
<gene>
    <name evidence="1" type="ORF">Q6A51_03635</name>
</gene>
<comment type="caution">
    <text evidence="1">The sequence shown here is derived from an EMBL/GenBank/DDBJ whole genome shotgun (WGS) entry which is preliminary data.</text>
</comment>
<keyword evidence="2" id="KW-1185">Reference proteome</keyword>
<dbReference type="Pfam" id="PF19619">
    <property type="entry name" value="DUF6124"/>
    <property type="match status" value="1"/>
</dbReference>
<evidence type="ECO:0000313" key="2">
    <source>
        <dbReference type="Proteomes" id="UP001223016"/>
    </source>
</evidence>
<dbReference type="RefSeq" id="WP_201019476.1">
    <property type="nucleotide sequence ID" value="NZ_JAUQOO010000002.1"/>
</dbReference>
<evidence type="ECO:0000313" key="1">
    <source>
        <dbReference type="EMBL" id="MDO7925854.1"/>
    </source>
</evidence>
<dbReference type="Proteomes" id="UP001223016">
    <property type="component" value="Unassembled WGS sequence"/>
</dbReference>
<proteinExistence type="predicted"/>
<reference evidence="1 2" key="1">
    <citation type="submission" date="2023-07" db="EMBL/GenBank/DDBJ databases">
        <title>Identification of four novel Pseudomonas species associated with bacterial leaf spot of cucurbits.</title>
        <authorList>
            <person name="Fullem K.R."/>
        </authorList>
    </citation>
    <scope>NUCLEOTIDE SEQUENCE [LARGE SCALE GENOMIC DNA]</scope>
    <source>
        <strain evidence="1 2">KFB 138</strain>
    </source>
</reference>
<sequence length="84" mass="9047">MVKKLVPDPPVFGLSSPDNTIDCHETQLAHVSDLLRCAGATAYEGGDALNGQQRDLIMASMHLISQAQGVIDQMLDTPVSNRRS</sequence>